<sequence length="86" mass="9419">MSNTQTPQPPTRGVNHPPPHQGLHQPPPDQALSEHPRDYSDPELAAYTDEVAQDVLEDVVAHMPIVLPLLGALQIFMLALIAVWLA</sequence>
<keyword evidence="4" id="KW-1185">Reference proteome</keyword>
<dbReference type="EMBL" id="JAVDWU010000005">
    <property type="protein sequence ID" value="MDR7150689.1"/>
    <property type="molecule type" value="Genomic_DNA"/>
</dbReference>
<proteinExistence type="predicted"/>
<feature type="transmembrane region" description="Helical" evidence="2">
    <location>
        <begin position="65"/>
        <end position="85"/>
    </location>
</feature>
<reference evidence="3 4" key="1">
    <citation type="submission" date="2023-07" db="EMBL/GenBank/DDBJ databases">
        <title>Sorghum-associated microbial communities from plants grown in Nebraska, USA.</title>
        <authorList>
            <person name="Schachtman D."/>
        </authorList>
    </citation>
    <scope>NUCLEOTIDE SEQUENCE [LARGE SCALE GENOMIC DNA]</scope>
    <source>
        <strain evidence="3 4">4249</strain>
    </source>
</reference>
<evidence type="ECO:0000256" key="1">
    <source>
        <dbReference type="SAM" id="MobiDB-lite"/>
    </source>
</evidence>
<keyword evidence="2" id="KW-0472">Membrane</keyword>
<dbReference type="RefSeq" id="WP_310316631.1">
    <property type="nucleotide sequence ID" value="NZ_JAVDWU010000005.1"/>
</dbReference>
<feature type="compositionally biased region" description="Pro residues" evidence="1">
    <location>
        <begin position="16"/>
        <end position="29"/>
    </location>
</feature>
<evidence type="ECO:0000313" key="4">
    <source>
        <dbReference type="Proteomes" id="UP001265700"/>
    </source>
</evidence>
<organism evidence="3 4">
    <name type="scientific">Hydrogenophaga palleronii</name>
    <dbReference type="NCBI Taxonomy" id="65655"/>
    <lineage>
        <taxon>Bacteria</taxon>
        <taxon>Pseudomonadati</taxon>
        <taxon>Pseudomonadota</taxon>
        <taxon>Betaproteobacteria</taxon>
        <taxon>Burkholderiales</taxon>
        <taxon>Comamonadaceae</taxon>
        <taxon>Hydrogenophaga</taxon>
    </lineage>
</organism>
<comment type="caution">
    <text evidence="3">The sequence shown here is derived from an EMBL/GenBank/DDBJ whole genome shotgun (WGS) entry which is preliminary data.</text>
</comment>
<evidence type="ECO:0000256" key="2">
    <source>
        <dbReference type="SAM" id="Phobius"/>
    </source>
</evidence>
<keyword evidence="2" id="KW-0812">Transmembrane</keyword>
<feature type="region of interest" description="Disordered" evidence="1">
    <location>
        <begin position="1"/>
        <end position="42"/>
    </location>
</feature>
<gene>
    <name evidence="3" type="ORF">J2W49_002652</name>
</gene>
<keyword evidence="2" id="KW-1133">Transmembrane helix</keyword>
<name>A0ABU1WNA4_9BURK</name>
<dbReference type="Proteomes" id="UP001265700">
    <property type="component" value="Unassembled WGS sequence"/>
</dbReference>
<protein>
    <submittedName>
        <fullName evidence="3">Uncharacterized protein</fullName>
    </submittedName>
</protein>
<accession>A0ABU1WNA4</accession>
<evidence type="ECO:0000313" key="3">
    <source>
        <dbReference type="EMBL" id="MDR7150689.1"/>
    </source>
</evidence>